<protein>
    <recommendedName>
        <fullName evidence="3">Capsule biosynthesis protein CapK</fullName>
    </recommendedName>
</protein>
<name>A0A0M0BWW8_9ARCH</name>
<dbReference type="PANTHER" id="PTHR36932:SF1">
    <property type="entry name" value="CAPSULAR POLYSACCHARIDE BIOSYNTHESIS PROTEIN"/>
    <property type="match status" value="1"/>
</dbReference>
<evidence type="ECO:0008006" key="3">
    <source>
        <dbReference type="Google" id="ProtNLM"/>
    </source>
</evidence>
<dbReference type="Proteomes" id="UP000037237">
    <property type="component" value="Unassembled WGS sequence"/>
</dbReference>
<dbReference type="InterPro" id="IPR053158">
    <property type="entry name" value="CapK_Type1_Caps_Biosynth"/>
</dbReference>
<evidence type="ECO:0000313" key="1">
    <source>
        <dbReference type="EMBL" id="KON33097.1"/>
    </source>
</evidence>
<accession>A0A0M0BWW8</accession>
<dbReference type="EMBL" id="LFWU01000041">
    <property type="protein sequence ID" value="KON33097.1"/>
    <property type="molecule type" value="Genomic_DNA"/>
</dbReference>
<reference evidence="1 2" key="1">
    <citation type="submission" date="2015-06" db="EMBL/GenBank/DDBJ databases">
        <title>New insights into the roles of widespread benthic archaea in carbon and nitrogen cycling.</title>
        <authorList>
            <person name="Lazar C.S."/>
            <person name="Baker B.J."/>
            <person name="Seitz K.W."/>
            <person name="Hyde A.S."/>
            <person name="Dick G.J."/>
            <person name="Hinrichs K.-U."/>
            <person name="Teske A.P."/>
        </authorList>
    </citation>
    <scope>NUCLEOTIDE SEQUENCE [LARGE SCALE GENOMIC DNA]</scope>
    <source>
        <strain evidence="1">SG8-32-1</strain>
    </source>
</reference>
<dbReference type="AlphaFoldDB" id="A0A0M0BWW8"/>
<dbReference type="SUPFAM" id="SSF56801">
    <property type="entry name" value="Acetyl-CoA synthetase-like"/>
    <property type="match status" value="1"/>
</dbReference>
<sequence>MSKIYSYFSQNVVLPVYDLIRHTSRFKYGRILDMTQWLSMKELERLQSYNLRRLLVYAYNNVPYYHRAFKKRNLFPSDIKSTEDLVKLPVLTKADIRMQKKELISKLCAQKDLVPFRSGGSGDQVQFFVTKDQLSWEIAAEYRAYGWADYSLGDNCFMFWASPIDLSKSKSFQKQLSKKLERVFIADTYIMSDKVLAKFAYLLLKKQPDIIRGYASSVYLMAKYLVEKNISSVRPRAVITTAETLFPSMRKMIEKAFGCKVFDFYGSREIGGMAAECELHCGYHISVENVVMEFIQDGEQVAAGEKGVVFLTSLRNYGMPLIRYRVGDVGVPSDDLCECGRGLPLVSSISGRISDFMGVYDKAVGKVVPVGPIYPLIIYGLMNVPLKSVRVFQNEVNKLEVKAVRDNGYKEKHTDYLINFFRDALGDNVEIDFDFLDTLPPLPSGKRQVFISKINPFEASANRKLT</sequence>
<dbReference type="InterPro" id="IPR042099">
    <property type="entry name" value="ANL_N_sf"/>
</dbReference>
<organism evidence="1 2">
    <name type="scientific">miscellaneous Crenarchaeota group-1 archaeon SG8-32-1</name>
    <dbReference type="NCBI Taxonomy" id="1685124"/>
    <lineage>
        <taxon>Archaea</taxon>
        <taxon>Candidatus Bathyarchaeota</taxon>
        <taxon>MCG-1</taxon>
    </lineage>
</organism>
<dbReference type="PATRIC" id="fig|1685124.3.peg.343"/>
<proteinExistence type="predicted"/>
<dbReference type="Gene3D" id="3.40.50.12780">
    <property type="entry name" value="N-terminal domain of ligase-like"/>
    <property type="match status" value="1"/>
</dbReference>
<evidence type="ECO:0000313" key="2">
    <source>
        <dbReference type="Proteomes" id="UP000037237"/>
    </source>
</evidence>
<gene>
    <name evidence="1" type="ORF">AC477_02020</name>
</gene>
<comment type="caution">
    <text evidence="1">The sequence shown here is derived from an EMBL/GenBank/DDBJ whole genome shotgun (WGS) entry which is preliminary data.</text>
</comment>
<dbReference type="PANTHER" id="PTHR36932">
    <property type="entry name" value="CAPSULAR POLYSACCHARIDE BIOSYNTHESIS PROTEIN"/>
    <property type="match status" value="1"/>
</dbReference>